<evidence type="ECO:0000313" key="6">
    <source>
        <dbReference type="EMBL" id="MBB5597458.1"/>
    </source>
</evidence>
<sequence>MRIHRLELSAFGPFAGKEVIDFDALADAGLFLLNGETGAGKTSILDAVCFALYGSFPGARETMSKERVRSDHASDVPAAYQPTYVTCEFSVGNKRLRVQRTPAVKRPKLRGGGFTTDQAKTLLEEHREGSWVSLTNRNDEAGQQITSLLGLQRDQFTKLVMLPQGEFAAFLRSNANEKDAILRQLFDTRTFARAEDLLWQQYVQARDAISEDEIRLSADETRLLEAARNALDAWKKTRLSVGITDELPVPDETEAASLDFYAGQLETVEVTAKEWAKTLNSAYQEAQKIHEQRKEQFADASAHEAWQRRRQNVAEREGNVAALRVILDWDAKARSLIPAQQQRDAACTAQSVAEAKFEAARAQRAKSPVASAMYERYKGQLDEIVEDLAQQIAVLTERAKQEEVLLEKISKKRQASASLEALGQKIAELTKVRETVSATLPELQEQELSAQSGVLSVEAAQIKLTQAHDVLKAATQLDAVRTEVQRLATQWQSKSEATRSAQEFERQLTATAQQQVAARLALSLEDEQPCPVCGSADHPAPAVLVDGRIVTDEEREDAAARSEECRQAESSAEKALRSAQDRETQLAAHAREQSLEDATAAVSEAELAVKTAKGTVAALEVAKKKLQDAQQLLASTDMQLETTRVREESVAKEVETLTIEVAEITEEVAKDRGDYASISERVAEEKAARALLVAEMSSKSEADRALMDMAEAGRLWGERLHDAGFVDLGYGSEKKFLEALLDESVRAAHTGEVTSFTDEVSRIAELEGSAPVVRHKARVEAGESSITAEELEASSQTVNASLKLENIASKARIVLVNQREGFVSGVARNAKVREELEPRRLAMRELEGLAKVARGEGDNRLRMRLSSFVLAAKLEAVAAAATVRLHEMSDGRYQLIHVDDRQGRGKGGLDLAVLDSWTGQQRDTNSLSGGETFMVSLSLALGLAEVIQEESGGISLETLFVDEGFGTLDQSSLEQVMSAIDDLREGGRVVGLVSHVEEMKQRIPAQIQVRKTPRGSTTKVVLDGVA</sequence>
<feature type="coiled-coil region" evidence="4">
    <location>
        <begin position="609"/>
        <end position="639"/>
    </location>
</feature>
<dbReference type="AlphaFoldDB" id="A0A7W8Y9J9"/>
<comment type="similarity">
    <text evidence="1">Belongs to the SMC family. SbcC subfamily.</text>
</comment>
<evidence type="ECO:0000256" key="2">
    <source>
        <dbReference type="ARBA" id="ARBA00011322"/>
    </source>
</evidence>
<keyword evidence="6" id="KW-0378">Hydrolase</keyword>
<dbReference type="EMBL" id="JACHBL010000001">
    <property type="protein sequence ID" value="MBB5597458.1"/>
    <property type="molecule type" value="Genomic_DNA"/>
</dbReference>
<dbReference type="RefSeq" id="WP_183640472.1">
    <property type="nucleotide sequence ID" value="NZ_JACHBL010000001.1"/>
</dbReference>
<name>A0A7W8Y9J9_9MICC</name>
<keyword evidence="6" id="KW-0269">Exonuclease</keyword>
<comment type="subunit">
    <text evidence="2">Heterodimer of SbcC and SbcD.</text>
</comment>
<keyword evidence="4" id="KW-0175">Coiled coil</keyword>
<dbReference type="SUPFAM" id="SSF52540">
    <property type="entry name" value="P-loop containing nucleoside triphosphate hydrolases"/>
    <property type="match status" value="1"/>
</dbReference>
<comment type="caution">
    <text evidence="6">The sequence shown here is derived from an EMBL/GenBank/DDBJ whole genome shotgun (WGS) entry which is preliminary data.</text>
</comment>
<keyword evidence="7" id="KW-1185">Reference proteome</keyword>
<dbReference type="InterPro" id="IPR027417">
    <property type="entry name" value="P-loop_NTPase"/>
</dbReference>
<evidence type="ECO:0000259" key="5">
    <source>
        <dbReference type="Pfam" id="PF13476"/>
    </source>
</evidence>
<reference evidence="6 7" key="1">
    <citation type="submission" date="2020-08" db="EMBL/GenBank/DDBJ databases">
        <title>Sequencing the genomes of 1000 actinobacteria strains.</title>
        <authorList>
            <person name="Klenk H.-P."/>
        </authorList>
    </citation>
    <scope>NUCLEOTIDE SEQUENCE [LARGE SCALE GENOMIC DNA]</scope>
    <source>
        <strain evidence="6 7">DSM 23694</strain>
    </source>
</reference>
<feature type="domain" description="Rad50/SbcC-type AAA" evidence="5">
    <location>
        <begin position="5"/>
        <end position="207"/>
    </location>
</feature>
<dbReference type="PANTHER" id="PTHR32114">
    <property type="entry name" value="ABC TRANSPORTER ABCH.3"/>
    <property type="match status" value="1"/>
</dbReference>
<dbReference type="PANTHER" id="PTHR32114:SF2">
    <property type="entry name" value="ABC TRANSPORTER ABCH.3"/>
    <property type="match status" value="1"/>
</dbReference>
<dbReference type="GO" id="GO:0006302">
    <property type="term" value="P:double-strand break repair"/>
    <property type="evidence" value="ECO:0007669"/>
    <property type="project" value="InterPro"/>
</dbReference>
<dbReference type="Pfam" id="PF13558">
    <property type="entry name" value="SbcC_Walker_B"/>
    <property type="match status" value="1"/>
</dbReference>
<evidence type="ECO:0000256" key="4">
    <source>
        <dbReference type="SAM" id="Coils"/>
    </source>
</evidence>
<dbReference type="Pfam" id="PF13476">
    <property type="entry name" value="AAA_23"/>
    <property type="match status" value="1"/>
</dbReference>
<gene>
    <name evidence="6" type="ORF">BKA12_000538</name>
</gene>
<keyword evidence="6" id="KW-0540">Nuclease</keyword>
<proteinExistence type="inferred from homology"/>
<dbReference type="PROSITE" id="PS00675">
    <property type="entry name" value="SIGMA54_INTERACT_1"/>
    <property type="match status" value="1"/>
</dbReference>
<protein>
    <recommendedName>
        <fullName evidence="3">Nuclease SbcCD subunit C</fullName>
    </recommendedName>
</protein>
<dbReference type="InterPro" id="IPR025662">
    <property type="entry name" value="Sigma_54_int_dom_ATP-bd_1"/>
</dbReference>
<dbReference type="Gene3D" id="3.40.50.300">
    <property type="entry name" value="P-loop containing nucleotide triphosphate hydrolases"/>
    <property type="match status" value="2"/>
</dbReference>
<feature type="coiled-coil region" evidence="4">
    <location>
        <begin position="385"/>
        <end position="412"/>
    </location>
</feature>
<organism evidence="6 7">
    <name type="scientific">Neomicrococcus lactis</name>
    <dbReference type="NCBI Taxonomy" id="732241"/>
    <lineage>
        <taxon>Bacteria</taxon>
        <taxon>Bacillati</taxon>
        <taxon>Actinomycetota</taxon>
        <taxon>Actinomycetes</taxon>
        <taxon>Micrococcales</taxon>
        <taxon>Micrococcaceae</taxon>
        <taxon>Neomicrococcus</taxon>
    </lineage>
</organism>
<dbReference type="InterPro" id="IPR038729">
    <property type="entry name" value="Rad50/SbcC_AAA"/>
</dbReference>
<dbReference type="GO" id="GO:0016887">
    <property type="term" value="F:ATP hydrolysis activity"/>
    <property type="evidence" value="ECO:0007669"/>
    <property type="project" value="InterPro"/>
</dbReference>
<dbReference type="Proteomes" id="UP000523863">
    <property type="component" value="Unassembled WGS sequence"/>
</dbReference>
<evidence type="ECO:0000313" key="7">
    <source>
        <dbReference type="Proteomes" id="UP000523863"/>
    </source>
</evidence>
<evidence type="ECO:0000256" key="3">
    <source>
        <dbReference type="ARBA" id="ARBA00013368"/>
    </source>
</evidence>
<dbReference type="GO" id="GO:0004527">
    <property type="term" value="F:exonuclease activity"/>
    <property type="evidence" value="ECO:0007669"/>
    <property type="project" value="UniProtKB-KW"/>
</dbReference>
<accession>A0A7W8Y9J9</accession>
<evidence type="ECO:0000256" key="1">
    <source>
        <dbReference type="ARBA" id="ARBA00006930"/>
    </source>
</evidence>